<dbReference type="Proteomes" id="UP001595528">
    <property type="component" value="Unassembled WGS sequence"/>
</dbReference>
<keyword evidence="1" id="KW-0472">Membrane</keyword>
<name>A0ABV7L996_9PROT</name>
<feature type="transmembrane region" description="Helical" evidence="1">
    <location>
        <begin position="68"/>
        <end position="92"/>
    </location>
</feature>
<organism evidence="2 3">
    <name type="scientific">Marinibaculum pumilum</name>
    <dbReference type="NCBI Taxonomy" id="1766165"/>
    <lineage>
        <taxon>Bacteria</taxon>
        <taxon>Pseudomonadati</taxon>
        <taxon>Pseudomonadota</taxon>
        <taxon>Alphaproteobacteria</taxon>
        <taxon>Rhodospirillales</taxon>
        <taxon>Rhodospirillaceae</taxon>
        <taxon>Marinibaculum</taxon>
    </lineage>
</organism>
<evidence type="ECO:0000313" key="3">
    <source>
        <dbReference type="Proteomes" id="UP001595528"/>
    </source>
</evidence>
<reference evidence="3" key="1">
    <citation type="journal article" date="2019" name="Int. J. Syst. Evol. Microbiol.">
        <title>The Global Catalogue of Microorganisms (GCM) 10K type strain sequencing project: providing services to taxonomists for standard genome sequencing and annotation.</title>
        <authorList>
            <consortium name="The Broad Institute Genomics Platform"/>
            <consortium name="The Broad Institute Genome Sequencing Center for Infectious Disease"/>
            <person name="Wu L."/>
            <person name="Ma J."/>
        </authorList>
    </citation>
    <scope>NUCLEOTIDE SEQUENCE [LARGE SCALE GENOMIC DNA]</scope>
    <source>
        <strain evidence="3">KCTC 42964</strain>
    </source>
</reference>
<dbReference type="RefSeq" id="WP_379906656.1">
    <property type="nucleotide sequence ID" value="NZ_JBHRTR010000054.1"/>
</dbReference>
<evidence type="ECO:0000313" key="2">
    <source>
        <dbReference type="EMBL" id="MFC3231192.1"/>
    </source>
</evidence>
<gene>
    <name evidence="2" type="ORF">ACFOGJ_28345</name>
</gene>
<dbReference type="EMBL" id="JBHRTR010000054">
    <property type="protein sequence ID" value="MFC3231192.1"/>
    <property type="molecule type" value="Genomic_DNA"/>
</dbReference>
<sequence>MSFILRTIGWILLLLAVAALGADLLNWLQTGDLQFQEFGRRWYQLHSESLNASQAGVQRHLWPGLWDAIRWLLLQPAVLVFGIPGLVLVLLFRRRRTRVL</sequence>
<protein>
    <submittedName>
        <fullName evidence="2">Uncharacterized protein</fullName>
    </submittedName>
</protein>
<keyword evidence="1" id="KW-0812">Transmembrane</keyword>
<proteinExistence type="predicted"/>
<keyword evidence="3" id="KW-1185">Reference proteome</keyword>
<accession>A0ABV7L996</accession>
<evidence type="ECO:0000256" key="1">
    <source>
        <dbReference type="SAM" id="Phobius"/>
    </source>
</evidence>
<keyword evidence="1" id="KW-1133">Transmembrane helix</keyword>
<comment type="caution">
    <text evidence="2">The sequence shown here is derived from an EMBL/GenBank/DDBJ whole genome shotgun (WGS) entry which is preliminary data.</text>
</comment>